<comment type="caution">
    <text evidence="7">Lacks conserved residue(s) required for the propagation of feature annotation.</text>
</comment>
<dbReference type="Proteomes" id="UP000807159">
    <property type="component" value="Chromosome 6"/>
</dbReference>
<keyword evidence="6 7" id="KW-0472">Membrane</keyword>
<comment type="subcellular location">
    <subcellularLocation>
        <location evidence="2">Endomembrane system</location>
        <topology evidence="2">Multi-pass membrane protein</topology>
    </subcellularLocation>
    <subcellularLocation>
        <location evidence="7">Membrane</location>
        <topology evidence="7">Multi-pass membrane protein</topology>
    </subcellularLocation>
</comment>
<dbReference type="EMBL" id="JACEGQ020000006">
    <property type="protein sequence ID" value="KAH8505781.1"/>
    <property type="molecule type" value="Genomic_DNA"/>
</dbReference>
<keyword evidence="7" id="KW-0813">Transport</keyword>
<comment type="function">
    <text evidence="1 7">May be involved in both secretory and endocytic intracellular trafficking in the endosomal/prevacuolar compartments.</text>
</comment>
<dbReference type="AlphaFoldDB" id="A0A8T2YL31"/>
<keyword evidence="9" id="KW-1185">Reference proteome</keyword>
<comment type="similarity">
    <text evidence="3 7">Belongs to the PRA1 family.</text>
</comment>
<comment type="caution">
    <text evidence="8">The sequence shown here is derived from an EMBL/GenBank/DDBJ whole genome shotgun (WGS) entry which is preliminary data.</text>
</comment>
<dbReference type="InterPro" id="IPR004895">
    <property type="entry name" value="Prenylated_rab_accept_PRA1"/>
</dbReference>
<evidence type="ECO:0000256" key="7">
    <source>
        <dbReference type="RuleBase" id="RU363107"/>
    </source>
</evidence>
<gene>
    <name evidence="8" type="ORF">H0E87_012839</name>
</gene>
<reference evidence="8" key="1">
    <citation type="journal article" date="2021" name="J. Hered.">
        <title>Genome Assembly of Salicaceae Populus deltoides (Eastern Cottonwood) I-69 Based on Nanopore Sequencing and Hi-C Technologies.</title>
        <authorList>
            <person name="Bai S."/>
            <person name="Wu H."/>
            <person name="Zhang J."/>
            <person name="Pan Z."/>
            <person name="Zhao W."/>
            <person name="Li Z."/>
            <person name="Tong C."/>
        </authorList>
    </citation>
    <scope>NUCLEOTIDE SEQUENCE</scope>
    <source>
        <tissue evidence="8">Leaf</tissue>
    </source>
</reference>
<protein>
    <recommendedName>
        <fullName evidence="7">PRA1 family protein</fullName>
    </recommendedName>
</protein>
<evidence type="ECO:0000256" key="4">
    <source>
        <dbReference type="ARBA" id="ARBA00022692"/>
    </source>
</evidence>
<dbReference type="PANTHER" id="PTHR19317:SF0">
    <property type="entry name" value="PRENYLATED RAB ACCEPTOR PROTEIN 1"/>
    <property type="match status" value="1"/>
</dbReference>
<dbReference type="GO" id="GO:0016020">
    <property type="term" value="C:membrane"/>
    <property type="evidence" value="ECO:0007669"/>
    <property type="project" value="UniProtKB-SubCell"/>
</dbReference>
<accession>A0A8T2YL31</accession>
<evidence type="ECO:0000256" key="3">
    <source>
        <dbReference type="ARBA" id="ARBA00006483"/>
    </source>
</evidence>
<dbReference type="GO" id="GO:0005783">
    <property type="term" value="C:endoplasmic reticulum"/>
    <property type="evidence" value="ECO:0007669"/>
    <property type="project" value="TreeGrafter"/>
</dbReference>
<dbReference type="Pfam" id="PF03208">
    <property type="entry name" value="PRA1"/>
    <property type="match status" value="1"/>
</dbReference>
<keyword evidence="5 7" id="KW-1133">Transmembrane helix</keyword>
<dbReference type="GO" id="GO:0005794">
    <property type="term" value="C:Golgi apparatus"/>
    <property type="evidence" value="ECO:0007669"/>
    <property type="project" value="TreeGrafter"/>
</dbReference>
<dbReference type="GO" id="GO:0016192">
    <property type="term" value="P:vesicle-mediated transport"/>
    <property type="evidence" value="ECO:0007669"/>
    <property type="project" value="TreeGrafter"/>
</dbReference>
<evidence type="ECO:0000256" key="1">
    <source>
        <dbReference type="ARBA" id="ARBA00002501"/>
    </source>
</evidence>
<keyword evidence="4 7" id="KW-0812">Transmembrane</keyword>
<evidence type="ECO:0000313" key="9">
    <source>
        <dbReference type="Proteomes" id="UP000807159"/>
    </source>
</evidence>
<proteinExistence type="inferred from homology"/>
<name>A0A8T2YL31_POPDE</name>
<organism evidence="8 9">
    <name type="scientific">Populus deltoides</name>
    <name type="common">Eastern poplar</name>
    <name type="synonym">Eastern cottonwood</name>
    <dbReference type="NCBI Taxonomy" id="3696"/>
    <lineage>
        <taxon>Eukaryota</taxon>
        <taxon>Viridiplantae</taxon>
        <taxon>Streptophyta</taxon>
        <taxon>Embryophyta</taxon>
        <taxon>Tracheophyta</taxon>
        <taxon>Spermatophyta</taxon>
        <taxon>Magnoliopsida</taxon>
        <taxon>eudicotyledons</taxon>
        <taxon>Gunneridae</taxon>
        <taxon>Pentapetalae</taxon>
        <taxon>rosids</taxon>
        <taxon>fabids</taxon>
        <taxon>Malpighiales</taxon>
        <taxon>Salicaceae</taxon>
        <taxon>Saliceae</taxon>
        <taxon>Populus</taxon>
    </lineage>
</organism>
<feature type="transmembrane region" description="Helical" evidence="7">
    <location>
        <begin position="35"/>
        <end position="68"/>
    </location>
</feature>
<dbReference type="PANTHER" id="PTHR19317">
    <property type="entry name" value="PRENYLATED RAB ACCEPTOR 1-RELATED"/>
    <property type="match status" value="1"/>
</dbReference>
<evidence type="ECO:0000256" key="6">
    <source>
        <dbReference type="ARBA" id="ARBA00023136"/>
    </source>
</evidence>
<evidence type="ECO:0000256" key="5">
    <source>
        <dbReference type="ARBA" id="ARBA00022989"/>
    </source>
</evidence>
<sequence>MTNHFSPTPDPLYPFRPPDQPLVIVGRTSSDREMLGILVVLTIVVIFLTSTGSLLISALMVGFALLYAHGAFRVPDDLFLDDQEPANAGFLSFLGGDASSAAAPAGVAHDQLPPFKPLSKSDVQKLSREQREDEVPTPVLIPFARLCSPGRGMCKLDLHV</sequence>
<evidence type="ECO:0000256" key="2">
    <source>
        <dbReference type="ARBA" id="ARBA00004127"/>
    </source>
</evidence>
<evidence type="ECO:0000313" key="8">
    <source>
        <dbReference type="EMBL" id="KAH8505781.1"/>
    </source>
</evidence>